<reference evidence="9" key="1">
    <citation type="submission" date="2022-11" db="EMBL/GenBank/DDBJ databases">
        <authorList>
            <person name="Petersen C."/>
        </authorList>
    </citation>
    <scope>NUCLEOTIDE SEQUENCE</scope>
    <source>
        <strain evidence="9">IBT 26290</strain>
    </source>
</reference>
<dbReference type="OrthoDB" id="2496787at2759"/>
<dbReference type="InterPro" id="IPR052337">
    <property type="entry name" value="SAT4-like"/>
</dbReference>
<feature type="transmembrane region" description="Helical" evidence="7">
    <location>
        <begin position="109"/>
        <end position="135"/>
    </location>
</feature>
<evidence type="ECO:0000256" key="3">
    <source>
        <dbReference type="ARBA" id="ARBA00022989"/>
    </source>
</evidence>
<keyword evidence="2 7" id="KW-0812">Transmembrane</keyword>
<evidence type="ECO:0000313" key="10">
    <source>
        <dbReference type="Proteomes" id="UP001149163"/>
    </source>
</evidence>
<feature type="region of interest" description="Disordered" evidence="6">
    <location>
        <begin position="303"/>
        <end position="323"/>
    </location>
</feature>
<dbReference type="PANTHER" id="PTHR33048:SF143">
    <property type="entry name" value="EXTRACELLULAR MEMBRANE PROTEIN CFEM DOMAIN-CONTAINING PROTEIN-RELATED"/>
    <property type="match status" value="1"/>
</dbReference>
<dbReference type="AlphaFoldDB" id="A0A9W9IEH2"/>
<keyword evidence="10" id="KW-1185">Reference proteome</keyword>
<evidence type="ECO:0000256" key="2">
    <source>
        <dbReference type="ARBA" id="ARBA00022692"/>
    </source>
</evidence>
<evidence type="ECO:0000256" key="6">
    <source>
        <dbReference type="SAM" id="MobiDB-lite"/>
    </source>
</evidence>
<feature type="transmembrane region" description="Helical" evidence="7">
    <location>
        <begin position="67"/>
        <end position="89"/>
    </location>
</feature>
<dbReference type="InterPro" id="IPR049326">
    <property type="entry name" value="Rhodopsin_dom_fungi"/>
</dbReference>
<accession>A0A9W9IEH2</accession>
<protein>
    <submittedName>
        <fullName evidence="9">Integral membrane protein</fullName>
    </submittedName>
</protein>
<dbReference type="Pfam" id="PF20684">
    <property type="entry name" value="Fung_rhodopsin"/>
    <property type="match status" value="1"/>
</dbReference>
<dbReference type="GeneID" id="81422115"/>
<organism evidence="9 10">
    <name type="scientific">Penicillium canariense</name>
    <dbReference type="NCBI Taxonomy" id="189055"/>
    <lineage>
        <taxon>Eukaryota</taxon>
        <taxon>Fungi</taxon>
        <taxon>Dikarya</taxon>
        <taxon>Ascomycota</taxon>
        <taxon>Pezizomycotina</taxon>
        <taxon>Eurotiomycetes</taxon>
        <taxon>Eurotiomycetidae</taxon>
        <taxon>Eurotiales</taxon>
        <taxon>Aspergillaceae</taxon>
        <taxon>Penicillium</taxon>
    </lineage>
</organism>
<evidence type="ECO:0000259" key="8">
    <source>
        <dbReference type="Pfam" id="PF20684"/>
    </source>
</evidence>
<feature type="transmembrane region" description="Helical" evidence="7">
    <location>
        <begin position="147"/>
        <end position="168"/>
    </location>
</feature>
<feature type="transmembrane region" description="Helical" evidence="7">
    <location>
        <begin position="269"/>
        <end position="291"/>
    </location>
</feature>
<feature type="transmembrane region" description="Helical" evidence="7">
    <location>
        <begin position="194"/>
        <end position="218"/>
    </location>
</feature>
<dbReference type="RefSeq" id="XP_056546545.1">
    <property type="nucleotide sequence ID" value="XM_056682939.1"/>
</dbReference>
<evidence type="ECO:0000256" key="5">
    <source>
        <dbReference type="ARBA" id="ARBA00038359"/>
    </source>
</evidence>
<evidence type="ECO:0000256" key="7">
    <source>
        <dbReference type="SAM" id="Phobius"/>
    </source>
</evidence>
<comment type="subcellular location">
    <subcellularLocation>
        <location evidence="1">Membrane</location>
        <topology evidence="1">Multi-pass membrane protein</topology>
    </subcellularLocation>
</comment>
<proteinExistence type="inferred from homology"/>
<dbReference type="GO" id="GO:0016020">
    <property type="term" value="C:membrane"/>
    <property type="evidence" value="ECO:0007669"/>
    <property type="project" value="UniProtKB-SubCell"/>
</dbReference>
<feature type="domain" description="Rhodopsin" evidence="8">
    <location>
        <begin position="52"/>
        <end position="292"/>
    </location>
</feature>
<feature type="compositionally biased region" description="Polar residues" evidence="6">
    <location>
        <begin position="303"/>
        <end position="313"/>
    </location>
</feature>
<dbReference type="PANTHER" id="PTHR33048">
    <property type="entry name" value="PTH11-LIKE INTEGRAL MEMBRANE PROTEIN (AFU_ORTHOLOGUE AFUA_5G11245)"/>
    <property type="match status" value="1"/>
</dbReference>
<keyword evidence="4 7" id="KW-0472">Membrane</keyword>
<feature type="transmembrane region" description="Helical" evidence="7">
    <location>
        <begin position="230"/>
        <end position="249"/>
    </location>
</feature>
<dbReference type="EMBL" id="JAPQKN010000001">
    <property type="protein sequence ID" value="KAJ5174937.1"/>
    <property type="molecule type" value="Genomic_DNA"/>
</dbReference>
<evidence type="ECO:0000256" key="4">
    <source>
        <dbReference type="ARBA" id="ARBA00023136"/>
    </source>
</evidence>
<evidence type="ECO:0000256" key="1">
    <source>
        <dbReference type="ARBA" id="ARBA00004141"/>
    </source>
</evidence>
<name>A0A9W9IEH2_9EURO</name>
<keyword evidence="3 7" id="KW-1133">Transmembrane helix</keyword>
<sequence>MSVCVTADCTIKEALTTLNVTTTACGAPIRDQTSLSIVIPAVGLWVLLFVALRILTRLVITKLEAGWDDWATILLSCFVVPVNIGSIMLGKAGLGKDIWTIEFSNITRILHIFYIQELVYIACITLTKICFLLFYLRIFPSERMRRVIKVSCLVTVCYGITFIFALAFQCWPIEHTWYGWDGQHPGKCVQNHTLVVVAAALNIVLDAWVIALPIPKVLELQASITTKLQVVLMFSVGFLITGVSIYRTIMLKIFATSTNPTWDNAPGGYWSVIEVNVGLFCLCMPSMRSLLGRLFPSMFGSTKGNSTTANTISQKKRRNTGSGENTSFVQLIELDHTESLKDHRNVH</sequence>
<feature type="transmembrane region" description="Helical" evidence="7">
    <location>
        <begin position="37"/>
        <end position="55"/>
    </location>
</feature>
<dbReference type="Proteomes" id="UP001149163">
    <property type="component" value="Unassembled WGS sequence"/>
</dbReference>
<reference evidence="9" key="2">
    <citation type="journal article" date="2023" name="IMA Fungus">
        <title>Comparative genomic study of the Penicillium genus elucidates a diverse pangenome and 15 lateral gene transfer events.</title>
        <authorList>
            <person name="Petersen C."/>
            <person name="Sorensen T."/>
            <person name="Nielsen M.R."/>
            <person name="Sondergaard T.E."/>
            <person name="Sorensen J.L."/>
            <person name="Fitzpatrick D.A."/>
            <person name="Frisvad J.C."/>
            <person name="Nielsen K.L."/>
        </authorList>
    </citation>
    <scope>NUCLEOTIDE SEQUENCE</scope>
    <source>
        <strain evidence="9">IBT 26290</strain>
    </source>
</reference>
<gene>
    <name evidence="9" type="ORF">N7482_000814</name>
</gene>
<comment type="similarity">
    <text evidence="5">Belongs to the SAT4 family.</text>
</comment>
<comment type="caution">
    <text evidence="9">The sequence shown here is derived from an EMBL/GenBank/DDBJ whole genome shotgun (WGS) entry which is preliminary data.</text>
</comment>
<evidence type="ECO:0000313" key="9">
    <source>
        <dbReference type="EMBL" id="KAJ5174937.1"/>
    </source>
</evidence>